<gene>
    <name evidence="3" type="ORF">BUALT_Bualt03G0129700</name>
</gene>
<dbReference type="InterPro" id="IPR022251">
    <property type="entry name" value="DUF3774_wound-induced"/>
</dbReference>
<feature type="compositionally biased region" description="Basic and acidic residues" evidence="1">
    <location>
        <begin position="61"/>
        <end position="90"/>
    </location>
</feature>
<feature type="signal peptide" evidence="2">
    <location>
        <begin position="1"/>
        <end position="19"/>
    </location>
</feature>
<organism evidence="3 4">
    <name type="scientific">Buddleja alternifolia</name>
    <dbReference type="NCBI Taxonomy" id="168488"/>
    <lineage>
        <taxon>Eukaryota</taxon>
        <taxon>Viridiplantae</taxon>
        <taxon>Streptophyta</taxon>
        <taxon>Embryophyta</taxon>
        <taxon>Tracheophyta</taxon>
        <taxon>Spermatophyta</taxon>
        <taxon>Magnoliopsida</taxon>
        <taxon>eudicotyledons</taxon>
        <taxon>Gunneridae</taxon>
        <taxon>Pentapetalae</taxon>
        <taxon>asterids</taxon>
        <taxon>lamiids</taxon>
        <taxon>Lamiales</taxon>
        <taxon>Scrophulariaceae</taxon>
        <taxon>Buddlejeae</taxon>
        <taxon>Buddleja</taxon>
    </lineage>
</organism>
<proteinExistence type="predicted"/>
<evidence type="ECO:0000256" key="2">
    <source>
        <dbReference type="SAM" id="SignalP"/>
    </source>
</evidence>
<comment type="caution">
    <text evidence="3">The sequence shown here is derived from an EMBL/GenBank/DDBJ whole genome shotgun (WGS) entry which is preliminary data.</text>
</comment>
<dbReference type="AlphaFoldDB" id="A0AAV6XUY2"/>
<sequence>MSSTSKAWLVAASIGAVEALKDQGFCRWNYAMRLVQQHAKANLRSYTTQSKKLSSTMVSNKMREEKLKQSEESLRKVMTESGMRCKEGPHRSAKWVLQRGRAEGRRPNARATMSNSACYGADE</sequence>
<feature type="region of interest" description="Disordered" evidence="1">
    <location>
        <begin position="52"/>
        <end position="123"/>
    </location>
</feature>
<keyword evidence="2" id="KW-0732">Signal</keyword>
<name>A0AAV6XUY2_9LAMI</name>
<dbReference type="Pfam" id="PF12609">
    <property type="entry name" value="DUF3774"/>
    <property type="match status" value="1"/>
</dbReference>
<accession>A0AAV6XUY2</accession>
<evidence type="ECO:0000256" key="1">
    <source>
        <dbReference type="SAM" id="MobiDB-lite"/>
    </source>
</evidence>
<protein>
    <recommendedName>
        <fullName evidence="5">Wound-responsive family protein</fullName>
    </recommendedName>
</protein>
<dbReference type="PANTHER" id="PTHR33090">
    <property type="entry name" value="DUF3774 DOMAIN PROTEIN-RELATED"/>
    <property type="match status" value="1"/>
</dbReference>
<reference evidence="3" key="1">
    <citation type="submission" date="2019-10" db="EMBL/GenBank/DDBJ databases">
        <authorList>
            <person name="Zhang R."/>
            <person name="Pan Y."/>
            <person name="Wang J."/>
            <person name="Ma R."/>
            <person name="Yu S."/>
        </authorList>
    </citation>
    <scope>NUCLEOTIDE SEQUENCE</scope>
    <source>
        <strain evidence="3">LA-IB0</strain>
        <tissue evidence="3">Leaf</tissue>
    </source>
</reference>
<evidence type="ECO:0000313" key="4">
    <source>
        <dbReference type="Proteomes" id="UP000826271"/>
    </source>
</evidence>
<evidence type="ECO:0000313" key="3">
    <source>
        <dbReference type="EMBL" id="KAG8386253.1"/>
    </source>
</evidence>
<evidence type="ECO:0008006" key="5">
    <source>
        <dbReference type="Google" id="ProtNLM"/>
    </source>
</evidence>
<dbReference type="EMBL" id="WHWC01000003">
    <property type="protein sequence ID" value="KAG8386253.1"/>
    <property type="molecule type" value="Genomic_DNA"/>
</dbReference>
<dbReference type="Proteomes" id="UP000826271">
    <property type="component" value="Unassembled WGS sequence"/>
</dbReference>
<feature type="chain" id="PRO_5043899580" description="Wound-responsive family protein" evidence="2">
    <location>
        <begin position="20"/>
        <end position="123"/>
    </location>
</feature>
<keyword evidence="4" id="KW-1185">Reference proteome</keyword>